<dbReference type="Proteomes" id="UP000033815">
    <property type="component" value="Unassembled WGS sequence"/>
</dbReference>
<reference evidence="1 2" key="1">
    <citation type="journal article" date="2015" name="Nature">
        <title>rRNA introns, odd ribosomes, and small enigmatic genomes across a large radiation of phyla.</title>
        <authorList>
            <person name="Brown C.T."/>
            <person name="Hug L.A."/>
            <person name="Thomas B.C."/>
            <person name="Sharon I."/>
            <person name="Castelle C.J."/>
            <person name="Singh A."/>
            <person name="Wilkins M.J."/>
            <person name="Williams K.H."/>
            <person name="Banfield J.F."/>
        </authorList>
    </citation>
    <scope>NUCLEOTIDE SEQUENCE [LARGE SCALE GENOMIC DNA]</scope>
</reference>
<evidence type="ECO:0000313" key="2">
    <source>
        <dbReference type="Proteomes" id="UP000033815"/>
    </source>
</evidence>
<dbReference type="EMBL" id="LCHP01000007">
    <property type="protein sequence ID" value="KKT36444.1"/>
    <property type="molecule type" value="Genomic_DNA"/>
</dbReference>
<protein>
    <submittedName>
        <fullName evidence="1">Uncharacterized protein</fullName>
    </submittedName>
</protein>
<name>A0A837IH83_9BACT</name>
<accession>A0A837IH83</accession>
<comment type="caution">
    <text evidence="1">The sequence shown here is derived from an EMBL/GenBank/DDBJ whole genome shotgun (WGS) entry which is preliminary data.</text>
</comment>
<evidence type="ECO:0000313" key="1">
    <source>
        <dbReference type="EMBL" id="KKT36444.1"/>
    </source>
</evidence>
<sequence length="40" mass="4687">MTTFDNYIYVNIYEIVSTFQVEAISQIGLQVQVKKDLFDL</sequence>
<dbReference type="AlphaFoldDB" id="A0A837IH83"/>
<gene>
    <name evidence="1" type="ORF">UW25_C0007G0001</name>
</gene>
<proteinExistence type="predicted"/>
<organism evidence="1 2">
    <name type="scientific">Candidatus Nomurabacteria bacterium GW2011_GWB1_44_12</name>
    <dbReference type="NCBI Taxonomy" id="1618748"/>
    <lineage>
        <taxon>Bacteria</taxon>
        <taxon>Candidatus Nomuraibacteriota</taxon>
    </lineage>
</organism>